<feature type="transmembrane region" description="Helical" evidence="9">
    <location>
        <begin position="924"/>
        <end position="945"/>
    </location>
</feature>
<keyword evidence="4" id="KW-1003">Cell membrane</keyword>
<comment type="caution">
    <text evidence="10">The sequence shown here is derived from an EMBL/GenBank/DDBJ whole genome shotgun (WGS) entry which is preliminary data.</text>
</comment>
<dbReference type="PANTHER" id="PTHR32063">
    <property type="match status" value="1"/>
</dbReference>
<evidence type="ECO:0000313" key="10">
    <source>
        <dbReference type="EMBL" id="MST55702.1"/>
    </source>
</evidence>
<dbReference type="SUPFAM" id="SSF82714">
    <property type="entry name" value="Multidrug efflux transporter AcrB TolC docking domain, DN and DC subdomains"/>
    <property type="match status" value="2"/>
</dbReference>
<dbReference type="InterPro" id="IPR027463">
    <property type="entry name" value="AcrB_DN_DC_subdom"/>
</dbReference>
<dbReference type="Pfam" id="PF00873">
    <property type="entry name" value="ACR_tran"/>
    <property type="match status" value="1"/>
</dbReference>
<feature type="transmembrane region" description="Helical" evidence="9">
    <location>
        <begin position="973"/>
        <end position="993"/>
    </location>
</feature>
<evidence type="ECO:0000256" key="8">
    <source>
        <dbReference type="ARBA" id="ARBA00023136"/>
    </source>
</evidence>
<feature type="transmembrane region" description="Helical" evidence="9">
    <location>
        <begin position="439"/>
        <end position="460"/>
    </location>
</feature>
<dbReference type="InterPro" id="IPR001036">
    <property type="entry name" value="Acrflvin-R"/>
</dbReference>
<feature type="transmembrane region" description="Helical" evidence="9">
    <location>
        <begin position="872"/>
        <end position="889"/>
    </location>
</feature>
<evidence type="ECO:0000256" key="5">
    <source>
        <dbReference type="ARBA" id="ARBA00022519"/>
    </source>
</evidence>
<feature type="transmembrane region" description="Helical" evidence="9">
    <location>
        <begin position="530"/>
        <end position="551"/>
    </location>
</feature>
<dbReference type="PRINTS" id="PR00702">
    <property type="entry name" value="ACRIFLAVINRP"/>
</dbReference>
<dbReference type="Proteomes" id="UP000473699">
    <property type="component" value="Unassembled WGS sequence"/>
</dbReference>
<keyword evidence="6 9" id="KW-0812">Transmembrane</keyword>
<feature type="transmembrane region" description="Helical" evidence="9">
    <location>
        <begin position="12"/>
        <end position="34"/>
    </location>
</feature>
<feature type="transmembrane region" description="Helical" evidence="9">
    <location>
        <begin position="341"/>
        <end position="360"/>
    </location>
</feature>
<feature type="transmembrane region" description="Helical" evidence="9">
    <location>
        <begin position="393"/>
        <end position="414"/>
    </location>
</feature>
<protein>
    <submittedName>
        <fullName evidence="10">Efflux RND transporter permease subunit</fullName>
    </submittedName>
</protein>
<keyword evidence="8 9" id="KW-0472">Membrane</keyword>
<dbReference type="RefSeq" id="WP_154528798.1">
    <property type="nucleotide sequence ID" value="NZ_VUNH01000006.1"/>
</dbReference>
<dbReference type="FunFam" id="3.30.70.1430:FF:000001">
    <property type="entry name" value="Efflux pump membrane transporter"/>
    <property type="match status" value="1"/>
</dbReference>
<feature type="transmembrane region" description="Helical" evidence="9">
    <location>
        <begin position="896"/>
        <end position="918"/>
    </location>
</feature>
<evidence type="ECO:0000256" key="6">
    <source>
        <dbReference type="ARBA" id="ARBA00022692"/>
    </source>
</evidence>
<feature type="transmembrane region" description="Helical" evidence="9">
    <location>
        <begin position="1005"/>
        <end position="1028"/>
    </location>
</feature>
<dbReference type="PANTHER" id="PTHR32063:SF76">
    <property type="entry name" value="EFFLUX PUMP MEMBRANE TRANSPORTER"/>
    <property type="match status" value="1"/>
</dbReference>
<dbReference type="InterPro" id="IPR004764">
    <property type="entry name" value="MdtF-like"/>
</dbReference>
<reference evidence="10 11" key="1">
    <citation type="submission" date="2019-08" db="EMBL/GenBank/DDBJ databases">
        <title>In-depth cultivation of the pig gut microbiome towards novel bacterial diversity and tailored functional studies.</title>
        <authorList>
            <person name="Wylensek D."/>
            <person name="Hitch T.C.A."/>
            <person name="Clavel T."/>
        </authorList>
    </citation>
    <scope>NUCLEOTIDE SEQUENCE [LARGE SCALE GENOMIC DNA]</scope>
    <source>
        <strain evidence="10 11">SM-530-WT-4B</strain>
    </source>
</reference>
<evidence type="ECO:0000313" key="11">
    <source>
        <dbReference type="Proteomes" id="UP000473699"/>
    </source>
</evidence>
<dbReference type="EMBL" id="VUNH01000006">
    <property type="protein sequence ID" value="MST55702.1"/>
    <property type="molecule type" value="Genomic_DNA"/>
</dbReference>
<dbReference type="Gene3D" id="1.20.1640.10">
    <property type="entry name" value="Multidrug efflux transporter AcrB transmembrane domain"/>
    <property type="match status" value="2"/>
</dbReference>
<accession>A0A6L5YDR7</accession>
<dbReference type="GO" id="GO:0009636">
    <property type="term" value="P:response to toxic substance"/>
    <property type="evidence" value="ECO:0007669"/>
    <property type="project" value="UniProtKB-ARBA"/>
</dbReference>
<dbReference type="Gene3D" id="3.30.70.1440">
    <property type="entry name" value="Multidrug efflux transporter AcrB pore domain"/>
    <property type="match status" value="1"/>
</dbReference>
<comment type="subcellular location">
    <subcellularLocation>
        <location evidence="1">Cell inner membrane</location>
        <topology evidence="1">Multi-pass membrane protein</topology>
    </subcellularLocation>
</comment>
<evidence type="ECO:0000256" key="3">
    <source>
        <dbReference type="ARBA" id="ARBA00022448"/>
    </source>
</evidence>
<dbReference type="GO" id="GO:0005886">
    <property type="term" value="C:plasma membrane"/>
    <property type="evidence" value="ECO:0007669"/>
    <property type="project" value="UniProtKB-SubCell"/>
</dbReference>
<keyword evidence="5" id="KW-0997">Cell inner membrane</keyword>
<dbReference type="NCBIfam" id="TIGR00915">
    <property type="entry name" value="2A0602"/>
    <property type="match status" value="1"/>
</dbReference>
<dbReference type="SUPFAM" id="SSF82693">
    <property type="entry name" value="Multidrug efflux transporter AcrB pore domain, PN1, PN2, PC1 and PC2 subdomains"/>
    <property type="match status" value="3"/>
</dbReference>
<evidence type="ECO:0000256" key="2">
    <source>
        <dbReference type="ARBA" id="ARBA00010942"/>
    </source>
</evidence>
<organism evidence="10 11">
    <name type="scientific">Pyramidobacter porci</name>
    <dbReference type="NCBI Taxonomy" id="2605789"/>
    <lineage>
        <taxon>Bacteria</taxon>
        <taxon>Thermotogati</taxon>
        <taxon>Synergistota</taxon>
        <taxon>Synergistia</taxon>
        <taxon>Synergistales</taxon>
        <taxon>Dethiosulfovibrionaceae</taxon>
        <taxon>Pyramidobacter</taxon>
    </lineage>
</organism>
<feature type="transmembrane region" description="Helical" evidence="9">
    <location>
        <begin position="466"/>
        <end position="489"/>
    </location>
</feature>
<comment type="similarity">
    <text evidence="2">Belongs to the resistance-nodulation-cell division (RND) (TC 2.A.6) family.</text>
</comment>
<sequence length="1050" mass="113333">MISKFFIDRPRFAVVLSLLMSVVGVLALFLLPIAQYPEIVPPTIRVSTVYPGASAQVVSDTVGAPLEKAVNGVEGMMYLSSSASDSGAYVMSVTFELGTDPDMALVRVQNRMQLALPQLPAEVVARGLSALPVFMSPIAQLSLVSPGGTHDLLALNDYMKNNVKDAIDRIDGVGDSFLIGSGRSLRVWLDPERIANLGLSVDDMVAAIRSQNRQAAIGAVGMAPGNEGTPIAYSLETKGRLNDTEDFRNVIVRTGADGSRVTLGQIARVEIGAESYGFEGFVNGAPSSSLKISQSPGSNALEVMAAIRAQIARLEQDFPNDMEMAIVYDATAFVRASFVEILATLGLTCLLVVVVCYLFLQSWRTTLVPVAAIPVSLLFALAGLLALGYSLNILTLFGFILVIGTVVDDAILVVERVQFVMERDGADARSATLRAMKDITAPMVATTLVFLAIFVPVAFMKGMTGIIYRQFAVTIALAVLSSLVVALTLSPVMCASLLSTAAPAAKGPLAWFNRLLERARSSYVKGSLWIARRSVVTLLLFLLIGGAGWFMQRKTPTSFLPDEDQGCAFLVAHLPEGATRSRAVPLIEKLCRRVEDVPGVEWVLGFPGNNFIGGFGADESVGSVWVTLKDWSERYAREGQDLDSVMAKLRGIAASVAEARVMVFTLPPVLGVSLSGGIDFRLQSRRGFDPAELHRVLLDFQGRLARCPEVLFSYSPYTADVPHVRLNVDRAKAEDLNVPISSVFSTLQCYFGTYYVNDVNLGNQTNKVLLGADAPFRQDVDGMAQIHVRARTGRQVPLSALATTEKSLGPSEVDRYNLYPAAAVTVRLKPDVSTGRGMDLLEELAKELPEGYGYEWSGMSFQEKRTGESGELSRVLLLALLFSYLFLVAQYESWTLPLSVLLSLATAFGGALAGVWIMKVSLSVYAQLGILLLVGLASKNAILIVEFAKALRERNGLSILDAASQAAHERYRAVLMTGLTCVFGILPMLFAAGASSASRRAVGSVMVFGMAIATALGVFLIPGLFVLFERLAKRRRSRRRAEEDEVRPTL</sequence>
<proteinExistence type="inferred from homology"/>
<dbReference type="GO" id="GO:0042910">
    <property type="term" value="F:xenobiotic transmembrane transporter activity"/>
    <property type="evidence" value="ECO:0007669"/>
    <property type="project" value="TreeGrafter"/>
</dbReference>
<keyword evidence="11" id="KW-1185">Reference proteome</keyword>
<dbReference type="AlphaFoldDB" id="A0A6L5YDR7"/>
<dbReference type="SUPFAM" id="SSF82866">
    <property type="entry name" value="Multidrug efflux transporter AcrB transmembrane domain"/>
    <property type="match status" value="2"/>
</dbReference>
<gene>
    <name evidence="10" type="ORF">FYJ74_06610</name>
</gene>
<keyword evidence="3" id="KW-0813">Transport</keyword>
<feature type="transmembrane region" description="Helical" evidence="9">
    <location>
        <begin position="367"/>
        <end position="387"/>
    </location>
</feature>
<evidence type="ECO:0000256" key="7">
    <source>
        <dbReference type="ARBA" id="ARBA00022989"/>
    </source>
</evidence>
<name>A0A6L5YDR7_9BACT</name>
<dbReference type="GO" id="GO:0015562">
    <property type="term" value="F:efflux transmembrane transporter activity"/>
    <property type="evidence" value="ECO:0007669"/>
    <property type="project" value="InterPro"/>
</dbReference>
<evidence type="ECO:0000256" key="9">
    <source>
        <dbReference type="SAM" id="Phobius"/>
    </source>
</evidence>
<dbReference type="Gene3D" id="3.30.2090.10">
    <property type="entry name" value="Multidrug efflux transporter AcrB TolC docking domain, DN and DC subdomains"/>
    <property type="match status" value="2"/>
</dbReference>
<keyword evidence="7 9" id="KW-1133">Transmembrane helix</keyword>
<evidence type="ECO:0000256" key="4">
    <source>
        <dbReference type="ARBA" id="ARBA00022475"/>
    </source>
</evidence>
<evidence type="ECO:0000256" key="1">
    <source>
        <dbReference type="ARBA" id="ARBA00004429"/>
    </source>
</evidence>
<dbReference type="Gene3D" id="3.30.70.1430">
    <property type="entry name" value="Multidrug efflux transporter AcrB pore domain"/>
    <property type="match status" value="2"/>
</dbReference>
<dbReference type="Gene3D" id="3.30.70.1320">
    <property type="entry name" value="Multidrug efflux transporter AcrB pore domain like"/>
    <property type="match status" value="1"/>
</dbReference>